<proteinExistence type="inferred from homology"/>
<keyword evidence="4 9" id="KW-0012">Acyltransferase</keyword>
<dbReference type="Gene3D" id="3.40.47.10">
    <property type="match status" value="1"/>
</dbReference>
<comment type="similarity">
    <text evidence="1 9">Belongs to the thiolase-like superfamily. Thiolase family.</text>
</comment>
<dbReference type="PANTHER" id="PTHR18919:SF165">
    <property type="entry name" value="ACETYL-COA ACETYLTRANSFERASE"/>
    <property type="match status" value="1"/>
</dbReference>
<comment type="pathway">
    <text evidence="5">Metabolic intermediate biosynthesis; (R)-mevalonate biosynthesis; (R)-mevalonate from acetyl-CoA: step 1/3.</text>
</comment>
<evidence type="ECO:0000259" key="11">
    <source>
        <dbReference type="Pfam" id="PF02803"/>
    </source>
</evidence>
<dbReference type="EC" id="2.3.1.9" evidence="2"/>
<evidence type="ECO:0000256" key="6">
    <source>
        <dbReference type="ARBA" id="ARBA00044137"/>
    </source>
</evidence>
<evidence type="ECO:0000256" key="9">
    <source>
        <dbReference type="RuleBase" id="RU003557"/>
    </source>
</evidence>
<dbReference type="GO" id="GO:0006696">
    <property type="term" value="P:ergosterol biosynthetic process"/>
    <property type="evidence" value="ECO:0007669"/>
    <property type="project" value="EnsemblFungi"/>
</dbReference>
<evidence type="ECO:0000256" key="4">
    <source>
        <dbReference type="ARBA" id="ARBA00023315"/>
    </source>
</evidence>
<protein>
    <recommendedName>
        <fullName evidence="6">Acetyl-CoA acetyltransferase</fullName>
        <ecNumber evidence="2">2.3.1.9</ecNumber>
    </recommendedName>
    <alternativeName>
        <fullName evidence="7">Ergosterol biosynthesis protein 10</fullName>
    </alternativeName>
</protein>
<evidence type="ECO:0000256" key="7">
    <source>
        <dbReference type="ARBA" id="ARBA00084041"/>
    </source>
</evidence>
<dbReference type="InterPro" id="IPR002155">
    <property type="entry name" value="Thiolase"/>
</dbReference>
<dbReference type="PROSITE" id="PS00099">
    <property type="entry name" value="THIOLASE_3"/>
    <property type="match status" value="1"/>
</dbReference>
<dbReference type="Proteomes" id="UP000094112">
    <property type="component" value="Unassembled WGS sequence"/>
</dbReference>
<sequence>MSENSVYIVATARTPIGSFQGALSSLNYVDLGAHAVTAALSKVPEIKPEQVEEIVFGNVVQANVGQNPARQVALKSKLGVDTVATTVNKVCASGLKATIIAAQTILLGNADIVVAGGAESMTNAPYYVPAARSGARYGDSVLVDGLQRDGLADAYDGTAMGVSAEKCARDYNLSREDQDNFAIKSYQKSQKAHESGKFKNEITPVVIPGFRGKPSTTVDVDEESYKLNVDKLKSARTVFQKENGTVTAANASPINDGGAALVLVSHKKLVELNLKPIARILGWGEAAQNPEDFTTAPSLAVPKALKHAGLKIEDVDFFELNEAFSVVGLSNQKILGIPEEKLNVYGGAVAIGHPLGCSGARIVVTLASVLQQEGGKIGVAGICNGGGGASSIVIEKLSSEHISL</sequence>
<gene>
    <name evidence="12" type="ORF">WICANDRAFT_27319</name>
</gene>
<dbReference type="AlphaFoldDB" id="A0A1E3PBQ8"/>
<feature type="active site" description="Proton acceptor" evidence="8">
    <location>
        <position position="353"/>
    </location>
</feature>
<organism evidence="12 13">
    <name type="scientific">Wickerhamomyces anomalus (strain ATCC 58044 / CBS 1984 / NCYC 433 / NRRL Y-366-8)</name>
    <name type="common">Yeast</name>
    <name type="synonym">Hansenula anomala</name>
    <dbReference type="NCBI Taxonomy" id="683960"/>
    <lineage>
        <taxon>Eukaryota</taxon>
        <taxon>Fungi</taxon>
        <taxon>Dikarya</taxon>
        <taxon>Ascomycota</taxon>
        <taxon>Saccharomycotina</taxon>
        <taxon>Saccharomycetes</taxon>
        <taxon>Phaffomycetales</taxon>
        <taxon>Wickerhamomycetaceae</taxon>
        <taxon>Wickerhamomyces</taxon>
    </lineage>
</organism>
<keyword evidence="13" id="KW-1185">Reference proteome</keyword>
<feature type="active site" description="Acyl-thioester intermediate" evidence="8">
    <location>
        <position position="91"/>
    </location>
</feature>
<dbReference type="GO" id="GO:0005739">
    <property type="term" value="C:mitochondrion"/>
    <property type="evidence" value="ECO:0007669"/>
    <property type="project" value="TreeGrafter"/>
</dbReference>
<feature type="domain" description="Thiolase N-terminal" evidence="10">
    <location>
        <begin position="6"/>
        <end position="266"/>
    </location>
</feature>
<dbReference type="NCBIfam" id="TIGR01930">
    <property type="entry name" value="AcCoA-C-Actrans"/>
    <property type="match status" value="1"/>
</dbReference>
<evidence type="ECO:0000313" key="13">
    <source>
        <dbReference type="Proteomes" id="UP000094112"/>
    </source>
</evidence>
<dbReference type="FunFam" id="3.40.47.10:FF:000007">
    <property type="entry name" value="acetyl-CoA acetyltransferase, mitochondrial"/>
    <property type="match status" value="1"/>
</dbReference>
<name>A0A1E3PBQ8_WICAA</name>
<dbReference type="PIRSF" id="PIRSF000429">
    <property type="entry name" value="Ac-CoA_Ac_transf"/>
    <property type="match status" value="1"/>
</dbReference>
<evidence type="ECO:0000259" key="10">
    <source>
        <dbReference type="Pfam" id="PF00108"/>
    </source>
</evidence>
<dbReference type="Pfam" id="PF02803">
    <property type="entry name" value="Thiolase_C"/>
    <property type="match status" value="1"/>
</dbReference>
<feature type="domain" description="Thiolase C-terminal" evidence="11">
    <location>
        <begin position="274"/>
        <end position="396"/>
    </location>
</feature>
<evidence type="ECO:0000256" key="8">
    <source>
        <dbReference type="PIRSR" id="PIRSR000429-1"/>
    </source>
</evidence>
<dbReference type="Pfam" id="PF00108">
    <property type="entry name" value="Thiolase_N"/>
    <property type="match status" value="1"/>
</dbReference>
<dbReference type="STRING" id="683960.A0A1E3PBQ8"/>
<evidence type="ECO:0000256" key="1">
    <source>
        <dbReference type="ARBA" id="ARBA00010982"/>
    </source>
</evidence>
<dbReference type="RefSeq" id="XP_019042060.1">
    <property type="nucleotide sequence ID" value="XM_019181356.1"/>
</dbReference>
<dbReference type="InterPro" id="IPR020617">
    <property type="entry name" value="Thiolase_C"/>
</dbReference>
<dbReference type="SUPFAM" id="SSF53901">
    <property type="entry name" value="Thiolase-like"/>
    <property type="match status" value="2"/>
</dbReference>
<dbReference type="GO" id="GO:0006635">
    <property type="term" value="P:fatty acid beta-oxidation"/>
    <property type="evidence" value="ECO:0007669"/>
    <property type="project" value="TreeGrafter"/>
</dbReference>
<dbReference type="GO" id="GO:0003985">
    <property type="term" value="F:acetyl-CoA C-acetyltransferase activity"/>
    <property type="evidence" value="ECO:0007669"/>
    <property type="project" value="UniProtKB-EC"/>
</dbReference>
<feature type="active site" description="Proton acceptor" evidence="8">
    <location>
        <position position="383"/>
    </location>
</feature>
<dbReference type="OrthoDB" id="5404651at2759"/>
<dbReference type="PANTHER" id="PTHR18919">
    <property type="entry name" value="ACETYL-COA C-ACYLTRANSFERASE"/>
    <property type="match status" value="1"/>
</dbReference>
<dbReference type="PROSITE" id="PS00737">
    <property type="entry name" value="THIOLASE_2"/>
    <property type="match status" value="1"/>
</dbReference>
<keyword evidence="3 9" id="KW-0808">Transferase</keyword>
<evidence type="ECO:0000256" key="2">
    <source>
        <dbReference type="ARBA" id="ARBA00012705"/>
    </source>
</evidence>
<dbReference type="InterPro" id="IPR020610">
    <property type="entry name" value="Thiolase_AS"/>
</dbReference>
<dbReference type="InterPro" id="IPR020613">
    <property type="entry name" value="Thiolase_CS"/>
</dbReference>
<dbReference type="CDD" id="cd00751">
    <property type="entry name" value="thiolase"/>
    <property type="match status" value="1"/>
</dbReference>
<evidence type="ECO:0000256" key="5">
    <source>
        <dbReference type="ARBA" id="ARBA00037924"/>
    </source>
</evidence>
<reference evidence="12 13" key="1">
    <citation type="journal article" date="2016" name="Proc. Natl. Acad. Sci. U.S.A.">
        <title>Comparative genomics of biotechnologically important yeasts.</title>
        <authorList>
            <person name="Riley R."/>
            <person name="Haridas S."/>
            <person name="Wolfe K.H."/>
            <person name="Lopes M.R."/>
            <person name="Hittinger C.T."/>
            <person name="Goeker M."/>
            <person name="Salamov A.A."/>
            <person name="Wisecaver J.H."/>
            <person name="Long T.M."/>
            <person name="Calvey C.H."/>
            <person name="Aerts A.L."/>
            <person name="Barry K.W."/>
            <person name="Choi C."/>
            <person name="Clum A."/>
            <person name="Coughlan A.Y."/>
            <person name="Deshpande S."/>
            <person name="Douglass A.P."/>
            <person name="Hanson S.J."/>
            <person name="Klenk H.-P."/>
            <person name="LaButti K.M."/>
            <person name="Lapidus A."/>
            <person name="Lindquist E.A."/>
            <person name="Lipzen A.M."/>
            <person name="Meier-Kolthoff J.P."/>
            <person name="Ohm R.A."/>
            <person name="Otillar R.P."/>
            <person name="Pangilinan J.L."/>
            <person name="Peng Y."/>
            <person name="Rokas A."/>
            <person name="Rosa C.A."/>
            <person name="Scheuner C."/>
            <person name="Sibirny A.A."/>
            <person name="Slot J.C."/>
            <person name="Stielow J.B."/>
            <person name="Sun H."/>
            <person name="Kurtzman C.P."/>
            <person name="Blackwell M."/>
            <person name="Grigoriev I.V."/>
            <person name="Jeffries T.W."/>
        </authorList>
    </citation>
    <scope>NUCLEOTIDE SEQUENCE [LARGE SCALE GENOMIC DNA]</scope>
    <source>
        <strain evidence="13">ATCC 58044 / CBS 1984 / NCYC 433 / NRRL Y-366-8</strain>
    </source>
</reference>
<dbReference type="GeneID" id="30198602"/>
<evidence type="ECO:0000313" key="12">
    <source>
        <dbReference type="EMBL" id="ODQ62853.1"/>
    </source>
</evidence>
<accession>A0A1E3PBQ8</accession>
<evidence type="ECO:0000256" key="3">
    <source>
        <dbReference type="ARBA" id="ARBA00022679"/>
    </source>
</evidence>
<dbReference type="EMBL" id="KV454208">
    <property type="protein sequence ID" value="ODQ62853.1"/>
    <property type="molecule type" value="Genomic_DNA"/>
</dbReference>
<dbReference type="InterPro" id="IPR016039">
    <property type="entry name" value="Thiolase-like"/>
</dbReference>
<dbReference type="InterPro" id="IPR020616">
    <property type="entry name" value="Thiolase_N"/>
</dbReference>